<evidence type="ECO:0008006" key="4">
    <source>
        <dbReference type="Google" id="ProtNLM"/>
    </source>
</evidence>
<dbReference type="EMBL" id="OZ021735">
    <property type="protein sequence ID" value="CAK9309613.1"/>
    <property type="molecule type" value="Genomic_DNA"/>
</dbReference>
<name>A0ABP0XN80_9ROSI</name>
<sequence>MICLKLIFINSLFIMYCFAPNFVFSNAQSNGLLPPSSKISINTSVPSRNHFILPSFLSFHAFFVVSPSDFQPSGFV</sequence>
<evidence type="ECO:0000313" key="3">
    <source>
        <dbReference type="Proteomes" id="UP001642487"/>
    </source>
</evidence>
<gene>
    <name evidence="2" type="ORF">CITCOLO1_LOCUS1196</name>
</gene>
<protein>
    <recommendedName>
        <fullName evidence="4">Secreted protein</fullName>
    </recommendedName>
</protein>
<reference evidence="2 3" key="1">
    <citation type="submission" date="2024-03" db="EMBL/GenBank/DDBJ databases">
        <authorList>
            <person name="Gkanogiannis A."/>
            <person name="Becerra Lopez-Lavalle L."/>
        </authorList>
    </citation>
    <scope>NUCLEOTIDE SEQUENCE [LARGE SCALE GENOMIC DNA]</scope>
</reference>
<evidence type="ECO:0000313" key="2">
    <source>
        <dbReference type="EMBL" id="CAK9309613.1"/>
    </source>
</evidence>
<accession>A0ABP0XN80</accession>
<keyword evidence="1" id="KW-1133">Transmembrane helix</keyword>
<feature type="transmembrane region" description="Helical" evidence="1">
    <location>
        <begin position="6"/>
        <end position="24"/>
    </location>
</feature>
<evidence type="ECO:0000256" key="1">
    <source>
        <dbReference type="SAM" id="Phobius"/>
    </source>
</evidence>
<keyword evidence="1" id="KW-0812">Transmembrane</keyword>
<keyword evidence="3" id="KW-1185">Reference proteome</keyword>
<keyword evidence="1" id="KW-0472">Membrane</keyword>
<proteinExistence type="predicted"/>
<dbReference type="Proteomes" id="UP001642487">
    <property type="component" value="Chromosome 1"/>
</dbReference>
<organism evidence="2 3">
    <name type="scientific">Citrullus colocynthis</name>
    <name type="common">colocynth</name>
    <dbReference type="NCBI Taxonomy" id="252529"/>
    <lineage>
        <taxon>Eukaryota</taxon>
        <taxon>Viridiplantae</taxon>
        <taxon>Streptophyta</taxon>
        <taxon>Embryophyta</taxon>
        <taxon>Tracheophyta</taxon>
        <taxon>Spermatophyta</taxon>
        <taxon>Magnoliopsida</taxon>
        <taxon>eudicotyledons</taxon>
        <taxon>Gunneridae</taxon>
        <taxon>Pentapetalae</taxon>
        <taxon>rosids</taxon>
        <taxon>fabids</taxon>
        <taxon>Cucurbitales</taxon>
        <taxon>Cucurbitaceae</taxon>
        <taxon>Benincaseae</taxon>
        <taxon>Citrullus</taxon>
    </lineage>
</organism>